<accession>A0A6A6YYX2</accession>
<reference evidence="3" key="3">
    <citation type="submission" date="2025-04" db="UniProtKB">
        <authorList>
            <consortium name="RefSeq"/>
        </authorList>
    </citation>
    <scope>IDENTIFICATION</scope>
    <source>
        <strain evidence="3">CBS 304.34</strain>
    </source>
</reference>
<reference evidence="1 3" key="1">
    <citation type="journal article" date="2020" name="Stud. Mycol.">
        <title>101 Dothideomycetes genomes: a test case for predicting lifestyles and emergence of pathogens.</title>
        <authorList>
            <person name="Haridas S."/>
            <person name="Albert R."/>
            <person name="Binder M."/>
            <person name="Bloem J."/>
            <person name="Labutti K."/>
            <person name="Salamov A."/>
            <person name="Andreopoulos B."/>
            <person name="Baker S."/>
            <person name="Barry K."/>
            <person name="Bills G."/>
            <person name="Bluhm B."/>
            <person name="Cannon C."/>
            <person name="Castanera R."/>
            <person name="Culley D."/>
            <person name="Daum C."/>
            <person name="Ezra D."/>
            <person name="Gonzalez J."/>
            <person name="Henrissat B."/>
            <person name="Kuo A."/>
            <person name="Liang C."/>
            <person name="Lipzen A."/>
            <person name="Lutzoni F."/>
            <person name="Magnuson J."/>
            <person name="Mondo S."/>
            <person name="Nolan M."/>
            <person name="Ohm R."/>
            <person name="Pangilinan J."/>
            <person name="Park H.-J."/>
            <person name="Ramirez L."/>
            <person name="Alfaro M."/>
            <person name="Sun H."/>
            <person name="Tritt A."/>
            <person name="Yoshinaga Y."/>
            <person name="Zwiers L.-H."/>
            <person name="Turgeon B."/>
            <person name="Goodwin S."/>
            <person name="Spatafora J."/>
            <person name="Crous P."/>
            <person name="Grigoriev I."/>
        </authorList>
    </citation>
    <scope>NUCLEOTIDE SEQUENCE</scope>
    <source>
        <strain evidence="1 3">CBS 304.34</strain>
    </source>
</reference>
<dbReference type="RefSeq" id="XP_033580663.1">
    <property type="nucleotide sequence ID" value="XM_033717524.1"/>
</dbReference>
<evidence type="ECO:0000313" key="1">
    <source>
        <dbReference type="EMBL" id="KAF2813699.1"/>
    </source>
</evidence>
<dbReference type="Proteomes" id="UP000504636">
    <property type="component" value="Unplaced"/>
</dbReference>
<evidence type="ECO:0000313" key="3">
    <source>
        <dbReference type="RefSeq" id="XP_033580663.1"/>
    </source>
</evidence>
<dbReference type="OrthoDB" id="4149149at2759"/>
<evidence type="ECO:0000313" key="2">
    <source>
        <dbReference type="Proteomes" id="UP000504636"/>
    </source>
</evidence>
<reference evidence="3" key="2">
    <citation type="submission" date="2020-04" db="EMBL/GenBank/DDBJ databases">
        <authorList>
            <consortium name="NCBI Genome Project"/>
        </authorList>
    </citation>
    <scope>NUCLEOTIDE SEQUENCE</scope>
    <source>
        <strain evidence="3">CBS 304.34</strain>
    </source>
</reference>
<gene>
    <name evidence="1 3" type="ORF">BDZ99DRAFT_436124</name>
</gene>
<dbReference type="AlphaFoldDB" id="A0A6A6YYX2"/>
<keyword evidence="2" id="KW-1185">Reference proteome</keyword>
<proteinExistence type="predicted"/>
<dbReference type="EMBL" id="MU003695">
    <property type="protein sequence ID" value="KAF2813699.1"/>
    <property type="molecule type" value="Genomic_DNA"/>
</dbReference>
<dbReference type="GeneID" id="54458417"/>
<protein>
    <submittedName>
        <fullName evidence="1 3">Uncharacterized protein</fullName>
    </submittedName>
</protein>
<name>A0A6A6YYX2_9PEZI</name>
<sequence length="439" mass="49403">MKVKGNSFSTDGQDVEAELDAIIERRLHQDLGPFNGFFNHDRSLDPSDQLDIDLMILDFLAFKTIESVLIAEQARIGGTRIEAWDMPEDKIEMTNHWIMWVAKTHGADAVPTEMASRLKLLEFVLLFTRRLDPEANLTTAASLEKTRKKNKGLAAFMSSRDSFTSELLLPISFDPHTDFPLSNHQLYDNRLRLAAELGVSDPELWAKEYYGTSMCPSLYDLMTDFFCMTAAWAGVYWTANNEWLELAGEWMLQAALEAYLIYGVSGEDLFRDIFSVGCPPLDATRDGLEDEAVREAVDAMQTLFCEPENLQQELADWTEVRESYLLALTPDDSPSIISEQTMESARSKFGIKGFHANIYAFLMGLHLAMHKPDMVQVEEGRIEGVSEEESRQMLENMGVLRLTDEEAAEKSRAAFARAGITRAADGMGLMGSTEDELIE</sequence>
<organism evidence="1">
    <name type="scientific">Mytilinidion resinicola</name>
    <dbReference type="NCBI Taxonomy" id="574789"/>
    <lineage>
        <taxon>Eukaryota</taxon>
        <taxon>Fungi</taxon>
        <taxon>Dikarya</taxon>
        <taxon>Ascomycota</taxon>
        <taxon>Pezizomycotina</taxon>
        <taxon>Dothideomycetes</taxon>
        <taxon>Pleosporomycetidae</taxon>
        <taxon>Mytilinidiales</taxon>
        <taxon>Mytilinidiaceae</taxon>
        <taxon>Mytilinidion</taxon>
    </lineage>
</organism>